<evidence type="ECO:0000313" key="2">
    <source>
        <dbReference type="EMBL" id="KAF8422139.1"/>
    </source>
</evidence>
<gene>
    <name evidence="2" type="ORF">L210DRAFT_3571918</name>
    <name evidence="1" type="ORF">L210DRAFT_3592330</name>
</gene>
<reference evidence="2" key="2">
    <citation type="journal article" date="2020" name="Nat. Commun.">
        <title>Large-scale genome sequencing of mycorrhizal fungi provides insights into the early evolution of symbiotic traits.</title>
        <authorList>
            <person name="Miyauchi S."/>
            <person name="Kiss E."/>
            <person name="Kuo A."/>
            <person name="Drula E."/>
            <person name="Kohler A."/>
            <person name="Sanchez-Garcia M."/>
            <person name="Morin E."/>
            <person name="Andreopoulos B."/>
            <person name="Barry K.W."/>
            <person name="Bonito G."/>
            <person name="Buee M."/>
            <person name="Carver A."/>
            <person name="Chen C."/>
            <person name="Cichocki N."/>
            <person name="Clum A."/>
            <person name="Culley D."/>
            <person name="Crous P.W."/>
            <person name="Fauchery L."/>
            <person name="Girlanda M."/>
            <person name="Hayes R.D."/>
            <person name="Keri Z."/>
            <person name="LaButti K."/>
            <person name="Lipzen A."/>
            <person name="Lombard V."/>
            <person name="Magnuson J."/>
            <person name="Maillard F."/>
            <person name="Murat C."/>
            <person name="Nolan M."/>
            <person name="Ohm R.A."/>
            <person name="Pangilinan J."/>
            <person name="Pereira M.F."/>
            <person name="Perotto S."/>
            <person name="Peter M."/>
            <person name="Pfister S."/>
            <person name="Riley R."/>
            <person name="Sitrit Y."/>
            <person name="Stielow J.B."/>
            <person name="Szollosi G."/>
            <person name="Zifcakova L."/>
            <person name="Stursova M."/>
            <person name="Spatafora J.W."/>
            <person name="Tedersoo L."/>
            <person name="Vaario L.M."/>
            <person name="Yamada A."/>
            <person name="Yan M."/>
            <person name="Wang P."/>
            <person name="Xu J."/>
            <person name="Bruns T."/>
            <person name="Baldrian P."/>
            <person name="Vilgalys R."/>
            <person name="Dunand C."/>
            <person name="Henrissat B."/>
            <person name="Grigoriev I.V."/>
            <person name="Hibbett D."/>
            <person name="Nagy L.G."/>
            <person name="Martin F.M."/>
        </authorList>
    </citation>
    <scope>NUCLEOTIDE SEQUENCE</scope>
    <source>
        <strain evidence="2">BED1</strain>
    </source>
</reference>
<evidence type="ECO:0000313" key="1">
    <source>
        <dbReference type="EMBL" id="KAF8414499.1"/>
    </source>
</evidence>
<evidence type="ECO:0000313" key="3">
    <source>
        <dbReference type="Proteomes" id="UP001194468"/>
    </source>
</evidence>
<name>A0AAD4BE74_BOLED</name>
<protein>
    <submittedName>
        <fullName evidence="2">Uncharacterized protein</fullName>
    </submittedName>
</protein>
<dbReference type="EMBL" id="WHUW01000132">
    <property type="protein sequence ID" value="KAF8422139.1"/>
    <property type="molecule type" value="Genomic_DNA"/>
</dbReference>
<reference evidence="2" key="1">
    <citation type="submission" date="2019-10" db="EMBL/GenBank/DDBJ databases">
        <authorList>
            <consortium name="DOE Joint Genome Institute"/>
            <person name="Kuo A."/>
            <person name="Miyauchi S."/>
            <person name="Kiss E."/>
            <person name="Drula E."/>
            <person name="Kohler A."/>
            <person name="Sanchez-Garcia M."/>
            <person name="Andreopoulos B."/>
            <person name="Barry K.W."/>
            <person name="Bonito G."/>
            <person name="Buee M."/>
            <person name="Carver A."/>
            <person name="Chen C."/>
            <person name="Cichocki N."/>
            <person name="Clum A."/>
            <person name="Culley D."/>
            <person name="Crous P.W."/>
            <person name="Fauchery L."/>
            <person name="Girlanda M."/>
            <person name="Hayes R."/>
            <person name="Keri Z."/>
            <person name="LaButti K."/>
            <person name="Lipzen A."/>
            <person name="Lombard V."/>
            <person name="Magnuson J."/>
            <person name="Maillard F."/>
            <person name="Morin E."/>
            <person name="Murat C."/>
            <person name="Nolan M."/>
            <person name="Ohm R."/>
            <person name="Pangilinan J."/>
            <person name="Pereira M."/>
            <person name="Perotto S."/>
            <person name="Peter M."/>
            <person name="Riley R."/>
            <person name="Sitrit Y."/>
            <person name="Stielow B."/>
            <person name="Szollosi G."/>
            <person name="Zifcakova L."/>
            <person name="Stursova M."/>
            <person name="Spatafora J.W."/>
            <person name="Tedersoo L."/>
            <person name="Vaario L.-M."/>
            <person name="Yamada A."/>
            <person name="Yan M."/>
            <person name="Wang P."/>
            <person name="Xu J."/>
            <person name="Bruns T."/>
            <person name="Baldrian P."/>
            <person name="Vilgalys R."/>
            <person name="Henrissat B."/>
            <person name="Grigoriev I.V."/>
            <person name="Hibbett D."/>
            <person name="Nagy L.G."/>
            <person name="Martin F.M."/>
        </authorList>
    </citation>
    <scope>NUCLEOTIDE SEQUENCE</scope>
    <source>
        <strain evidence="2">BED1</strain>
    </source>
</reference>
<keyword evidence="3" id="KW-1185">Reference proteome</keyword>
<dbReference type="Proteomes" id="UP001194468">
    <property type="component" value="Unassembled WGS sequence"/>
</dbReference>
<organism evidence="2 3">
    <name type="scientific">Boletus edulis BED1</name>
    <dbReference type="NCBI Taxonomy" id="1328754"/>
    <lineage>
        <taxon>Eukaryota</taxon>
        <taxon>Fungi</taxon>
        <taxon>Dikarya</taxon>
        <taxon>Basidiomycota</taxon>
        <taxon>Agaricomycotina</taxon>
        <taxon>Agaricomycetes</taxon>
        <taxon>Agaricomycetidae</taxon>
        <taxon>Boletales</taxon>
        <taxon>Boletineae</taxon>
        <taxon>Boletaceae</taxon>
        <taxon>Boletoideae</taxon>
        <taxon>Boletus</taxon>
    </lineage>
</organism>
<comment type="caution">
    <text evidence="2">The sequence shown here is derived from an EMBL/GenBank/DDBJ whole genome shotgun (WGS) entry which is preliminary data.</text>
</comment>
<dbReference type="EMBL" id="WHUW01000504">
    <property type="protein sequence ID" value="KAF8414499.1"/>
    <property type="molecule type" value="Genomic_DNA"/>
</dbReference>
<proteinExistence type="predicted"/>
<sequence length="96" mass="10760">MNISELLVLPIISVTVYSHHSTLLAQSDRLNPLRACWFNRPRATLEPPRHRPYPVFNVDFDGLGTLLSNDQYTKCDSSTSCQYAPAVTVDDPQNVA</sequence>
<dbReference type="AlphaFoldDB" id="A0AAD4BE74"/>
<accession>A0AAD4BE74</accession>